<dbReference type="InterPro" id="IPR023404">
    <property type="entry name" value="rSAM_horseshoe"/>
</dbReference>
<dbReference type="RefSeq" id="WP_013886049.1">
    <property type="nucleotide sequence ID" value="NC_015672.1"/>
</dbReference>
<dbReference type="GO" id="GO:0003824">
    <property type="term" value="F:catalytic activity"/>
    <property type="evidence" value="ECO:0007669"/>
    <property type="project" value="InterPro"/>
</dbReference>
<dbReference type="GO" id="GO:0051536">
    <property type="term" value="F:iron-sulfur cluster binding"/>
    <property type="evidence" value="ECO:0007669"/>
    <property type="project" value="InterPro"/>
</dbReference>
<evidence type="ECO:0000313" key="3">
    <source>
        <dbReference type="Proteomes" id="UP000006621"/>
    </source>
</evidence>
<dbReference type="KEGG" id="fsi:Flexsi_0895"/>
<dbReference type="Pfam" id="PF04055">
    <property type="entry name" value="Radical_SAM"/>
    <property type="match status" value="1"/>
</dbReference>
<dbReference type="InterPro" id="IPR023862">
    <property type="entry name" value="CHP03960_rSAM"/>
</dbReference>
<reference evidence="3" key="2">
    <citation type="submission" date="2011-06" db="EMBL/GenBank/DDBJ databases">
        <title>The complete genome of Flexistipes sinusarabici DSM 4947.</title>
        <authorList>
            <person name="Lucas S."/>
            <person name="Han J."/>
            <person name="Lapidus A."/>
            <person name="Bruce D."/>
            <person name="Goodwin L."/>
            <person name="Pitluck S."/>
            <person name="Peters L."/>
            <person name="Kyrpides N."/>
            <person name="Mavromatis K."/>
            <person name="Ivanova N."/>
            <person name="Mikhailova N."/>
            <person name="Chertkov O."/>
            <person name="Detter J.C."/>
            <person name="Tapia R."/>
            <person name="Han C."/>
            <person name="Land M."/>
            <person name="Hauser L."/>
            <person name="Markowitz V."/>
            <person name="Cheng J.-F."/>
            <person name="Hugenholtz P."/>
            <person name="Woyke T."/>
            <person name="Wu D."/>
            <person name="Spring S."/>
            <person name="Schroeder M."/>
            <person name="Brambilla E."/>
            <person name="Klenk H.-P."/>
            <person name="Eisen J.A."/>
        </authorList>
    </citation>
    <scope>NUCLEOTIDE SEQUENCE [LARGE SCALE GENOMIC DNA]</scope>
    <source>
        <strain evidence="3">DSM 4947 / MAS 10</strain>
    </source>
</reference>
<dbReference type="InterPro" id="IPR058240">
    <property type="entry name" value="rSAM_sf"/>
</dbReference>
<protein>
    <submittedName>
        <fullName evidence="2">Radical SAM domain protein</fullName>
    </submittedName>
</protein>
<gene>
    <name evidence="2" type="ordered locus">Flexsi_0895</name>
</gene>
<accession>F8E4Y7</accession>
<keyword evidence="3" id="KW-1185">Reference proteome</keyword>
<dbReference type="eggNOG" id="COG5011">
    <property type="taxonomic scope" value="Bacteria"/>
</dbReference>
<organism evidence="2 3">
    <name type="scientific">Flexistipes sinusarabici (strain ATCC 49648 / DSM 4947 / MAS 10)</name>
    <dbReference type="NCBI Taxonomy" id="717231"/>
    <lineage>
        <taxon>Bacteria</taxon>
        <taxon>Pseudomonadati</taxon>
        <taxon>Deferribacterota</taxon>
        <taxon>Deferribacteres</taxon>
        <taxon>Deferribacterales</taxon>
        <taxon>Flexistipitaceae</taxon>
        <taxon>Flexistipes</taxon>
    </lineage>
</organism>
<dbReference type="Pfam" id="PF10105">
    <property type="entry name" value="DUF2344"/>
    <property type="match status" value="1"/>
</dbReference>
<dbReference type="AlphaFoldDB" id="F8E4Y7"/>
<dbReference type="eggNOG" id="COG1032">
    <property type="taxonomic scope" value="Bacteria"/>
</dbReference>
<name>F8E4Y7_FLESM</name>
<dbReference type="SFLD" id="SFLDS00029">
    <property type="entry name" value="Radical_SAM"/>
    <property type="match status" value="1"/>
</dbReference>
<dbReference type="Gene3D" id="3.80.30.20">
    <property type="entry name" value="tm_1862 like domain"/>
    <property type="match status" value="1"/>
</dbReference>
<dbReference type="HOGENOM" id="CLU_011543_4_0_0"/>
<sequence>MNFHDFLQVSKPPRYLGSEINSYKKEYSDKLRVCLSFPDNYEVGMSHLGIKILYESLNLSSQIYAERFFMPWPDAIDKMGRDIFVSLESKTPLQKFDILGFSVQYELSYSNILSILLNSGIPAESSFRNDSPIIVAGGPCVYNPKPLEKFIDVFFIGEMDHVFTDICEEYAGKKFAGRRERLEFFDSYDFTYVPSVNPSKHVVKKVYTDFKNDITVDAPVVPLIPAVQDRVVSEISRGCSRGCRFCQAGMIYRPVRERNVDDIVNNILNQLKNTGYETASLLSLSAADYSCLEDLLVRLSAIVKNSHTSISLPSLRADKIKDYIFRELSRVRKSGFTIAPEAGSERMRRIINKNLSEDEIISSVKAAADNGWKTAKLYFMIGLPFETEEDVLGIAALVKKIKENVKGKSGFDVSVSVSNFVPKPFTPFQWWPQNSMEELMYKQNILKSEFKKMKIKFSFHDIQQSVMEAAISKGDESIGNILLDAVKSGAMFDGWSEHFDYNKWLNAFKNHDSAPEQYSMKILQTEDKLPWDFIDIGVKKEFLVSEFEKSKRELMTKDCRVVSTSICVGCGVCDFNHIRNEFALPGKKFLRENTLEYALHSDKEYLSYIIDFEKKDSAVLFSAIETCRAFAHVFKMCDVDMSYSQGYNPQPRISYIYPLSVGMEGYNEKLIIKAYVKDKNLLLNQLNKKLPSGFRMKGIRQFENKMSDEMIAAYSLNFEAYMHLIGAFYENKALYKKITKRGREKIIDLKEYFVKKDDENCMIYVKINGRGSFNFLEFFRQINYIDSKVTVVRQNIFFTEELQNV</sequence>
<dbReference type="EMBL" id="CP002858">
    <property type="protein sequence ID" value="AEI14557.1"/>
    <property type="molecule type" value="Genomic_DNA"/>
</dbReference>
<evidence type="ECO:0000313" key="2">
    <source>
        <dbReference type="EMBL" id="AEI14557.1"/>
    </source>
</evidence>
<dbReference type="OrthoDB" id="9806827at2"/>
<dbReference type="PROSITE" id="PS51918">
    <property type="entry name" value="RADICAL_SAM"/>
    <property type="match status" value="1"/>
</dbReference>
<dbReference type="NCBIfam" id="TIGR03936">
    <property type="entry name" value="sam_1_link_chp"/>
    <property type="match status" value="1"/>
</dbReference>
<dbReference type="SFLD" id="SFLDG01082">
    <property type="entry name" value="B12-binding_domain_containing"/>
    <property type="match status" value="1"/>
</dbReference>
<dbReference type="InterPro" id="IPR018768">
    <property type="entry name" value="DUF2344"/>
</dbReference>
<dbReference type="Proteomes" id="UP000006621">
    <property type="component" value="Chromosome"/>
</dbReference>
<dbReference type="SMART" id="SM00729">
    <property type="entry name" value="Elp3"/>
    <property type="match status" value="1"/>
</dbReference>
<dbReference type="SUPFAM" id="SSF102114">
    <property type="entry name" value="Radical SAM enzymes"/>
    <property type="match status" value="1"/>
</dbReference>
<dbReference type="InterPro" id="IPR007197">
    <property type="entry name" value="rSAM"/>
</dbReference>
<reference evidence="2 3" key="1">
    <citation type="journal article" date="2011" name="Stand. Genomic Sci.">
        <title>Genome sequence of the moderately thermophilic halophile Flexistipes sinusarabici strain (MAS10).</title>
        <authorList>
            <person name="Lapidus A."/>
            <person name="Chertkov O."/>
            <person name="Nolan M."/>
            <person name="Lucas S."/>
            <person name="Hammon N."/>
            <person name="Deshpande S."/>
            <person name="Cheng J.F."/>
            <person name="Tapia R."/>
            <person name="Han C."/>
            <person name="Goodwin L."/>
            <person name="Pitluck S."/>
            <person name="Liolios K."/>
            <person name="Pagani I."/>
            <person name="Ivanova N."/>
            <person name="Huntemann M."/>
            <person name="Mavromatis K."/>
            <person name="Mikhailova N."/>
            <person name="Pati A."/>
            <person name="Chen A."/>
            <person name="Palaniappan K."/>
            <person name="Land M."/>
            <person name="Hauser L."/>
            <person name="Brambilla E.M."/>
            <person name="Rohde M."/>
            <person name="Abt B."/>
            <person name="Spring S."/>
            <person name="Goker M."/>
            <person name="Bristow J."/>
            <person name="Eisen J.A."/>
            <person name="Markowitz V."/>
            <person name="Hugenholtz P."/>
            <person name="Kyrpides N.C."/>
            <person name="Klenk H.P."/>
            <person name="Woyke T."/>
        </authorList>
    </citation>
    <scope>NUCLEOTIDE SEQUENCE [LARGE SCALE GENOMIC DNA]</scope>
    <source>
        <strain evidence="3">DSM 4947 / MAS 10</strain>
    </source>
</reference>
<proteinExistence type="predicted"/>
<dbReference type="InterPro" id="IPR006638">
    <property type="entry name" value="Elp3/MiaA/NifB-like_rSAM"/>
</dbReference>
<dbReference type="CDD" id="cd01335">
    <property type="entry name" value="Radical_SAM"/>
    <property type="match status" value="1"/>
</dbReference>
<feature type="domain" description="Radical SAM core" evidence="1">
    <location>
        <begin position="225"/>
        <end position="456"/>
    </location>
</feature>
<dbReference type="PANTHER" id="PTHR42731:SF1">
    <property type="entry name" value="RADICAL SAM DOMAIN PROTEIN"/>
    <property type="match status" value="1"/>
</dbReference>
<dbReference type="PANTHER" id="PTHR42731">
    <property type="entry name" value="SLL1084 PROTEIN"/>
    <property type="match status" value="1"/>
</dbReference>
<evidence type="ECO:0000259" key="1">
    <source>
        <dbReference type="PROSITE" id="PS51918"/>
    </source>
</evidence>
<dbReference type="NCBIfam" id="TIGR03960">
    <property type="entry name" value="rSAM_fuse_unch"/>
    <property type="match status" value="1"/>
</dbReference>
<dbReference type="Pfam" id="PF19864">
    <property type="entry name" value="Radical_SAM_N2"/>
    <property type="match status" value="1"/>
</dbReference>
<dbReference type="STRING" id="717231.Flexsi_0895"/>
<dbReference type="InterPro" id="IPR045784">
    <property type="entry name" value="Radical_SAM_N2"/>
</dbReference>